<dbReference type="PANTHER" id="PTHR12526:SF638">
    <property type="entry name" value="SPORE COAT PROTEIN SA"/>
    <property type="match status" value="1"/>
</dbReference>
<dbReference type="CDD" id="cd03808">
    <property type="entry name" value="GT4_CapM-like"/>
    <property type="match status" value="1"/>
</dbReference>
<organism evidence="2 3">
    <name type="scientific">Escherichia coli</name>
    <dbReference type="NCBI Taxonomy" id="562"/>
    <lineage>
        <taxon>Bacteria</taxon>
        <taxon>Pseudomonadati</taxon>
        <taxon>Pseudomonadota</taxon>
        <taxon>Gammaproteobacteria</taxon>
        <taxon>Enterobacterales</taxon>
        <taxon>Enterobacteriaceae</taxon>
        <taxon>Escherichia</taxon>
    </lineage>
</organism>
<dbReference type="AlphaFoldDB" id="A0A8H9XT26"/>
<protein>
    <submittedName>
        <fullName evidence="2">Glycosyltransferase family 4 protein</fullName>
    </submittedName>
</protein>
<evidence type="ECO:0000313" key="2">
    <source>
        <dbReference type="EMBL" id="MBA7722176.1"/>
    </source>
</evidence>
<dbReference type="GO" id="GO:0016757">
    <property type="term" value="F:glycosyltransferase activity"/>
    <property type="evidence" value="ECO:0007669"/>
    <property type="project" value="TreeGrafter"/>
</dbReference>
<proteinExistence type="predicted"/>
<dbReference type="Pfam" id="PF13477">
    <property type="entry name" value="Glyco_trans_4_2"/>
    <property type="match status" value="1"/>
</dbReference>
<evidence type="ECO:0000259" key="1">
    <source>
        <dbReference type="Pfam" id="PF13477"/>
    </source>
</evidence>
<dbReference type="Pfam" id="PF13692">
    <property type="entry name" value="Glyco_trans_1_4"/>
    <property type="match status" value="1"/>
</dbReference>
<dbReference type="Proteomes" id="UP000622722">
    <property type="component" value="Unassembled WGS sequence"/>
</dbReference>
<dbReference type="InterPro" id="IPR028098">
    <property type="entry name" value="Glyco_trans_4-like_N"/>
</dbReference>
<reference evidence="2" key="1">
    <citation type="submission" date="2020-06" db="EMBL/GenBank/DDBJ databases">
        <title>REHAB project genomes.</title>
        <authorList>
            <person name="Shaw L.P."/>
        </authorList>
    </citation>
    <scope>NUCLEOTIDE SEQUENCE</scope>
    <source>
        <strain evidence="2">RHBSTW-00474</strain>
    </source>
</reference>
<name>A0A8H9XT26_ECOLX</name>
<gene>
    <name evidence="2" type="ORF">HV209_27135</name>
</gene>
<evidence type="ECO:0000313" key="3">
    <source>
        <dbReference type="Proteomes" id="UP000622722"/>
    </source>
</evidence>
<dbReference type="PANTHER" id="PTHR12526">
    <property type="entry name" value="GLYCOSYLTRANSFERASE"/>
    <property type="match status" value="1"/>
</dbReference>
<comment type="caution">
    <text evidence="2">The sequence shown here is derived from an EMBL/GenBank/DDBJ whole genome shotgun (WGS) entry which is preliminary data.</text>
</comment>
<accession>A0A8H9XT26</accession>
<dbReference type="RefSeq" id="WP_040080050.1">
    <property type="nucleotide sequence ID" value="NZ_BFZD01000020.1"/>
</dbReference>
<dbReference type="Gene3D" id="3.40.50.2000">
    <property type="entry name" value="Glycogen Phosphorylase B"/>
    <property type="match status" value="2"/>
</dbReference>
<keyword evidence="2" id="KW-0808">Transferase</keyword>
<sequence length="385" mass="44294">MNVLCNIALAANTSWYLYNFRKNTILSLKRCGYNLFVIAPRDNYTPKLIALGVNYIDIKIDSSGLNPFVDLATCFFFYRAFKKHRIDLVLNFTPKVNIYSSLACYFADKVKVINNIAGLGTVFTADSFLSRIVKLLYKISCYKVDFIFFQNEEDRGLFISNNLISKSKTFRLPGSGVDLNRFKVSKVERSEHLSFLLACRMLRKKGVLEFMEAARVLKEKYGEKMEFNMLGFLDDENPNYVKMSEIQPWIDHGVVKYLGVTDKIEELISQHDCVVLPSYYREGVPKFLLEAAAMGKPIITTDNVGCRDIVDDGVNGFLCQPKNKQDLINKIENLFLLSDTDYTKFCLASRKKVEREFDEKIVIFKYIEQINILLNNSLTDSETYN</sequence>
<feature type="domain" description="Glycosyltransferase subfamily 4-like N-terminal" evidence="1">
    <location>
        <begin position="7"/>
        <end position="151"/>
    </location>
</feature>
<dbReference type="EMBL" id="JABXPW010000017">
    <property type="protein sequence ID" value="MBA7722176.1"/>
    <property type="molecule type" value="Genomic_DNA"/>
</dbReference>
<dbReference type="SUPFAM" id="SSF53756">
    <property type="entry name" value="UDP-Glycosyltransferase/glycogen phosphorylase"/>
    <property type="match status" value="1"/>
</dbReference>